<gene>
    <name evidence="3" type="ORF">MYP_1618</name>
</gene>
<keyword evidence="2" id="KW-0564">Palmitate</keyword>
<evidence type="ECO:0000313" key="3">
    <source>
        <dbReference type="EMBL" id="GAL84390.1"/>
    </source>
</evidence>
<dbReference type="GO" id="GO:0005886">
    <property type="term" value="C:plasma membrane"/>
    <property type="evidence" value="ECO:0007669"/>
    <property type="project" value="UniProtKB-SubCell"/>
</dbReference>
<dbReference type="InterPro" id="IPR003423">
    <property type="entry name" value="OMP_efflux"/>
</dbReference>
<dbReference type="AlphaFoldDB" id="A0A098LBT4"/>
<dbReference type="Gene3D" id="2.20.200.10">
    <property type="entry name" value="Outer membrane efflux proteins (OEP)"/>
    <property type="match status" value="1"/>
</dbReference>
<keyword evidence="2" id="KW-0472">Membrane</keyword>
<dbReference type="InterPro" id="IPR010131">
    <property type="entry name" value="MdtP/NodT-like"/>
</dbReference>
<evidence type="ECO:0000256" key="1">
    <source>
        <dbReference type="ARBA" id="ARBA00007613"/>
    </source>
</evidence>
<protein>
    <submittedName>
        <fullName evidence="3">RND transporter</fullName>
    </submittedName>
</protein>
<organism evidence="3 4">
    <name type="scientific">Sporocytophaga myxococcoides</name>
    <dbReference type="NCBI Taxonomy" id="153721"/>
    <lineage>
        <taxon>Bacteria</taxon>
        <taxon>Pseudomonadati</taxon>
        <taxon>Bacteroidota</taxon>
        <taxon>Cytophagia</taxon>
        <taxon>Cytophagales</taxon>
        <taxon>Cytophagaceae</taxon>
        <taxon>Sporocytophaga</taxon>
    </lineage>
</organism>
<comment type="similarity">
    <text evidence="1 2">Belongs to the outer membrane factor (OMF) (TC 1.B.17) family.</text>
</comment>
<dbReference type="GO" id="GO:0015562">
    <property type="term" value="F:efflux transmembrane transporter activity"/>
    <property type="evidence" value="ECO:0007669"/>
    <property type="project" value="InterPro"/>
</dbReference>
<evidence type="ECO:0000256" key="2">
    <source>
        <dbReference type="RuleBase" id="RU362097"/>
    </source>
</evidence>
<dbReference type="Gene3D" id="1.20.1600.10">
    <property type="entry name" value="Outer membrane efflux proteins (OEP)"/>
    <property type="match status" value="1"/>
</dbReference>
<keyword evidence="2" id="KW-0449">Lipoprotein</keyword>
<dbReference type="STRING" id="153721.MYP_1618"/>
<dbReference type="PANTHER" id="PTHR30203:SF30">
    <property type="entry name" value="OUTER MEMBRANE PROTEIN-RELATED"/>
    <property type="match status" value="1"/>
</dbReference>
<dbReference type="EMBL" id="BBLT01000002">
    <property type="protein sequence ID" value="GAL84390.1"/>
    <property type="molecule type" value="Genomic_DNA"/>
</dbReference>
<accession>A0A098LBT4</accession>
<name>A0A098LBT4_9BACT</name>
<keyword evidence="2" id="KW-1134">Transmembrane beta strand</keyword>
<reference evidence="3 4" key="1">
    <citation type="submission" date="2014-09" db="EMBL/GenBank/DDBJ databases">
        <title>Sporocytophaga myxococcoides PG-01 genome sequencing.</title>
        <authorList>
            <person name="Liu L."/>
            <person name="Gao P.J."/>
            <person name="Chen G.J."/>
            <person name="Wang L.S."/>
        </authorList>
    </citation>
    <scope>NUCLEOTIDE SEQUENCE [LARGE SCALE GENOMIC DNA]</scope>
    <source>
        <strain evidence="3 4">PG-01</strain>
    </source>
</reference>
<comment type="caution">
    <text evidence="3">The sequence shown here is derived from an EMBL/GenBank/DDBJ whole genome shotgun (WGS) entry which is preliminary data.</text>
</comment>
<dbReference type="Pfam" id="PF02321">
    <property type="entry name" value="OEP"/>
    <property type="match status" value="2"/>
</dbReference>
<evidence type="ECO:0000313" key="4">
    <source>
        <dbReference type="Proteomes" id="UP000030185"/>
    </source>
</evidence>
<proteinExistence type="inferred from homology"/>
<sequence length="465" mass="52823">MNIYLLLSCSFRPDNSRLKEIKESYESGQWKIYTYQKSSDTINSNFQAWWTIFNDPTLDSLEEIAVKANPDIRNAVARLDEARANIKLSASDLFPAILFNPSVTRNQLSQNRPNPFQTTGNQLPGVIINTFQLPLDFDYEIDLWGKYRNNVRAARHNFASYSADMNGVLLSITTDVAYYYMLIRVTDLKINIYTKALQTRKDNLVLTEERYRVGLITLLDLSQTQNDYQTIQSQYYDLQNYRNAAEHALAMLCGLPAYSFSLPKKDWNIQLPQIPEGVPSDLLKRRPDIQRQEQLAEAANASIGVYKAYKFPSLILTGSAGTLSRDVSTLLSSDSKTWLLGATLSLPLYRGGRNTALIQMAKARYLQTTAAYEKVVLSSFREVEDALNTLAQRKEQSILQDSIIKTSELTAMLSRERYSKGLVTYYEVVNNERTALNAQSIAAQIRGDQFTYTIYLIKALGGSWQ</sequence>
<keyword evidence="2" id="KW-0812">Transmembrane</keyword>
<dbReference type="PANTHER" id="PTHR30203">
    <property type="entry name" value="OUTER MEMBRANE CATION EFFLUX PROTEIN"/>
    <property type="match status" value="1"/>
</dbReference>
<dbReference type="NCBIfam" id="TIGR01845">
    <property type="entry name" value="outer_NodT"/>
    <property type="match status" value="1"/>
</dbReference>
<dbReference type="eggNOG" id="COG1538">
    <property type="taxonomic scope" value="Bacteria"/>
</dbReference>
<comment type="subcellular location">
    <subcellularLocation>
        <location evidence="2">Cell membrane</location>
        <topology evidence="2">Lipid-anchor</topology>
    </subcellularLocation>
</comment>
<dbReference type="SUPFAM" id="SSF56954">
    <property type="entry name" value="Outer membrane efflux proteins (OEP)"/>
    <property type="match status" value="1"/>
</dbReference>
<dbReference type="Proteomes" id="UP000030185">
    <property type="component" value="Unassembled WGS sequence"/>
</dbReference>
<keyword evidence="4" id="KW-1185">Reference proteome</keyword>